<evidence type="ECO:0000313" key="2">
    <source>
        <dbReference type="Proteomes" id="UP001177120"/>
    </source>
</evidence>
<dbReference type="RefSeq" id="WP_205495814.1">
    <property type="nucleotide sequence ID" value="NZ_JAFHAP010000010.1"/>
</dbReference>
<sequence length="99" mass="11660">MLNTDRRIITVEIKGALGDWVFLELANSSGSTLRAKVKKKGCFQWEIYLEERIWMGDRPVVGWVLKKHEHWKSRAVREAKTLLDRKWRHLHAVNPQQPA</sequence>
<protein>
    <submittedName>
        <fullName evidence="1">Uncharacterized protein</fullName>
    </submittedName>
</protein>
<comment type="caution">
    <text evidence="1">The sequence shown here is derived from an EMBL/GenBank/DDBJ whole genome shotgun (WGS) entry which is preliminary data.</text>
</comment>
<organism evidence="1 2">
    <name type="scientific">Polycladomyces zharkentensis</name>
    <dbReference type="NCBI Taxonomy" id="2807616"/>
    <lineage>
        <taxon>Bacteria</taxon>
        <taxon>Bacillati</taxon>
        <taxon>Bacillota</taxon>
        <taxon>Bacilli</taxon>
        <taxon>Bacillales</taxon>
        <taxon>Thermoactinomycetaceae</taxon>
        <taxon>Polycladomyces</taxon>
    </lineage>
</organism>
<evidence type="ECO:0000313" key="1">
    <source>
        <dbReference type="EMBL" id="MBN2910144.1"/>
    </source>
</evidence>
<reference evidence="1" key="1">
    <citation type="journal article" date="2024" name="Int. J. Syst. Evol. Microbiol.">
        <title>Polycladomyces zharkentensis sp. nov., a novel thermophilic cellulose- and starch-degrading member of the Bacillota from a geothermal aquifer in Kazakhstan.</title>
        <authorList>
            <person name="Mashzhan A."/>
            <person name="Kistaubayeva A."/>
            <person name="Javier-Lopez R."/>
            <person name="Bissenova U."/>
            <person name="Bissenbay A."/>
            <person name="Birkeland N.K."/>
        </authorList>
    </citation>
    <scope>NUCLEOTIDE SEQUENCE</scope>
    <source>
        <strain evidence="1">ZKZ2T</strain>
    </source>
</reference>
<keyword evidence="2" id="KW-1185">Reference proteome</keyword>
<dbReference type="Proteomes" id="UP001177120">
    <property type="component" value="Unassembled WGS sequence"/>
</dbReference>
<gene>
    <name evidence="1" type="ORF">JQC72_11590</name>
</gene>
<accession>A0ABS2WKU2</accession>
<name>A0ABS2WKU2_9BACL</name>
<dbReference type="EMBL" id="JAFHAP010000010">
    <property type="protein sequence ID" value="MBN2910144.1"/>
    <property type="molecule type" value="Genomic_DNA"/>
</dbReference>
<proteinExistence type="predicted"/>